<evidence type="ECO:0000313" key="1">
    <source>
        <dbReference type="EMBL" id="SMO53537.1"/>
    </source>
</evidence>
<reference evidence="1 2" key="1">
    <citation type="submission" date="2017-05" db="EMBL/GenBank/DDBJ databases">
        <authorList>
            <person name="Varghese N."/>
            <person name="Submissions S."/>
        </authorList>
    </citation>
    <scope>NUCLEOTIDE SEQUENCE [LARGE SCALE GENOMIC DNA]</scope>
    <source>
        <strain evidence="1 2">DSM 19382</strain>
    </source>
</reference>
<name>A0A521C229_9FLAO</name>
<evidence type="ECO:0000313" key="2">
    <source>
        <dbReference type="Proteomes" id="UP000317289"/>
    </source>
</evidence>
<accession>A0A521C229</accession>
<organism evidence="1 2">
    <name type="scientific">Flavobacterium resistens</name>
    <dbReference type="NCBI Taxonomy" id="443612"/>
    <lineage>
        <taxon>Bacteria</taxon>
        <taxon>Pseudomonadati</taxon>
        <taxon>Bacteroidota</taxon>
        <taxon>Flavobacteriia</taxon>
        <taxon>Flavobacteriales</taxon>
        <taxon>Flavobacteriaceae</taxon>
        <taxon>Flavobacterium</taxon>
    </lineage>
</organism>
<dbReference type="EMBL" id="FXTA01000002">
    <property type="protein sequence ID" value="SMO53537.1"/>
    <property type="molecule type" value="Genomic_DNA"/>
</dbReference>
<dbReference type="Proteomes" id="UP000317289">
    <property type="component" value="Unassembled WGS sequence"/>
</dbReference>
<proteinExistence type="predicted"/>
<sequence>MFLVYKISKENHSVEMKQIISVKFTFTNVCKIIPQKQKNCFLIFLIKKMLIFQTKRDLYEI</sequence>
<protein>
    <submittedName>
        <fullName evidence="1">Uncharacterized protein</fullName>
    </submittedName>
</protein>
<gene>
    <name evidence="1" type="ORF">SAMN06265349_102135</name>
</gene>
<dbReference type="AlphaFoldDB" id="A0A521C229"/>